<evidence type="ECO:0000313" key="4">
    <source>
        <dbReference type="EMBL" id="MBB3983119.1"/>
    </source>
</evidence>
<dbReference type="EMBL" id="JACIEB010000007">
    <property type="protein sequence ID" value="MBB3983119.1"/>
    <property type="molecule type" value="Genomic_DNA"/>
</dbReference>
<name>A0A7W6GRI5_9SPHN</name>
<evidence type="ECO:0000256" key="1">
    <source>
        <dbReference type="ARBA" id="ARBA00023125"/>
    </source>
</evidence>
<dbReference type="SUPFAM" id="SSF46689">
    <property type="entry name" value="Homeodomain-like"/>
    <property type="match status" value="1"/>
</dbReference>
<dbReference type="Gene3D" id="1.10.357.10">
    <property type="entry name" value="Tetracycline Repressor, domain 2"/>
    <property type="match status" value="1"/>
</dbReference>
<dbReference type="Proteomes" id="UP000552757">
    <property type="component" value="Unassembled WGS sequence"/>
</dbReference>
<dbReference type="Pfam" id="PF17938">
    <property type="entry name" value="TetR_C_29"/>
    <property type="match status" value="1"/>
</dbReference>
<dbReference type="PROSITE" id="PS50977">
    <property type="entry name" value="HTH_TETR_2"/>
    <property type="match status" value="1"/>
</dbReference>
<dbReference type="SUPFAM" id="SSF48498">
    <property type="entry name" value="Tetracyclin repressor-like, C-terminal domain"/>
    <property type="match status" value="1"/>
</dbReference>
<dbReference type="AlphaFoldDB" id="A0A7W6GRI5"/>
<gene>
    <name evidence="4" type="ORF">GGR44_002806</name>
</gene>
<evidence type="ECO:0000313" key="5">
    <source>
        <dbReference type="Proteomes" id="UP000552757"/>
    </source>
</evidence>
<dbReference type="InterPro" id="IPR050109">
    <property type="entry name" value="HTH-type_TetR-like_transc_reg"/>
</dbReference>
<sequence length="210" mass="23545">MMGMNGGKADKSATIDRILEAAQKEFARSGFATVHVNQIARSAGVSAKLIYHYFGKKENLYLEALTQMAIDFFAAFQLEAPSVDDPLLTIRQFALRYADFYILNPHVGRLLIDQVIHDGEQIKRSHFLERRRDEMLEPLKQAMAQGCRQGIIRPDISAEGLFFHALIVTLGYVSISGLLGQLHLDVPELRTEQNVREAISEAIVSFALAR</sequence>
<proteinExistence type="predicted"/>
<dbReference type="InterPro" id="IPR001647">
    <property type="entry name" value="HTH_TetR"/>
</dbReference>
<dbReference type="InterPro" id="IPR041474">
    <property type="entry name" value="NicS_C"/>
</dbReference>
<comment type="caution">
    <text evidence="4">The sequence shown here is derived from an EMBL/GenBank/DDBJ whole genome shotgun (WGS) entry which is preliminary data.</text>
</comment>
<dbReference type="InterPro" id="IPR036271">
    <property type="entry name" value="Tet_transcr_reg_TetR-rel_C_sf"/>
</dbReference>
<accession>A0A7W6GRI5</accession>
<dbReference type="GO" id="GO:0003677">
    <property type="term" value="F:DNA binding"/>
    <property type="evidence" value="ECO:0007669"/>
    <property type="project" value="UniProtKB-UniRule"/>
</dbReference>
<evidence type="ECO:0000259" key="3">
    <source>
        <dbReference type="PROSITE" id="PS50977"/>
    </source>
</evidence>
<feature type="domain" description="HTH tetR-type" evidence="3">
    <location>
        <begin position="12"/>
        <end position="72"/>
    </location>
</feature>
<keyword evidence="1 2" id="KW-0238">DNA-binding</keyword>
<keyword evidence="5" id="KW-1185">Reference proteome</keyword>
<dbReference type="PANTHER" id="PTHR30328">
    <property type="entry name" value="TRANSCRIPTIONAL REPRESSOR"/>
    <property type="match status" value="1"/>
</dbReference>
<protein>
    <submittedName>
        <fullName evidence="4">AcrR family transcriptional regulator</fullName>
    </submittedName>
</protein>
<dbReference type="InterPro" id="IPR009057">
    <property type="entry name" value="Homeodomain-like_sf"/>
</dbReference>
<reference evidence="4 5" key="1">
    <citation type="submission" date="2020-08" db="EMBL/GenBank/DDBJ databases">
        <title>Genomic Encyclopedia of Type Strains, Phase IV (KMG-IV): sequencing the most valuable type-strain genomes for metagenomic binning, comparative biology and taxonomic classification.</title>
        <authorList>
            <person name="Goeker M."/>
        </authorList>
    </citation>
    <scope>NUCLEOTIDE SEQUENCE [LARGE SCALE GENOMIC DNA]</scope>
    <source>
        <strain evidence="4 5">DSM 29348</strain>
    </source>
</reference>
<dbReference type="PRINTS" id="PR00455">
    <property type="entry name" value="HTHTETR"/>
</dbReference>
<feature type="DNA-binding region" description="H-T-H motif" evidence="2">
    <location>
        <begin position="35"/>
        <end position="54"/>
    </location>
</feature>
<evidence type="ECO:0000256" key="2">
    <source>
        <dbReference type="PROSITE-ProRule" id="PRU00335"/>
    </source>
</evidence>
<dbReference type="Pfam" id="PF00440">
    <property type="entry name" value="TetR_N"/>
    <property type="match status" value="1"/>
</dbReference>
<dbReference type="PANTHER" id="PTHR30328:SF54">
    <property type="entry name" value="HTH-TYPE TRANSCRIPTIONAL REPRESSOR SCO4008"/>
    <property type="match status" value="1"/>
</dbReference>
<dbReference type="RefSeq" id="WP_183956142.1">
    <property type="nucleotide sequence ID" value="NZ_JACIEB010000007.1"/>
</dbReference>
<organism evidence="4 5">
    <name type="scientific">Sphingobium fontiphilum</name>
    <dbReference type="NCBI Taxonomy" id="944425"/>
    <lineage>
        <taxon>Bacteria</taxon>
        <taxon>Pseudomonadati</taxon>
        <taxon>Pseudomonadota</taxon>
        <taxon>Alphaproteobacteria</taxon>
        <taxon>Sphingomonadales</taxon>
        <taxon>Sphingomonadaceae</taxon>
        <taxon>Sphingobium</taxon>
    </lineage>
</organism>